<dbReference type="PANTHER" id="PTHR44845:SF6">
    <property type="entry name" value="BETA-ALANINE-ACTIVATING ENZYME"/>
    <property type="match status" value="1"/>
</dbReference>
<dbReference type="EMBL" id="OA882211">
    <property type="protein sequence ID" value="CAD7273799.1"/>
    <property type="molecule type" value="Genomic_DNA"/>
</dbReference>
<protein>
    <recommendedName>
        <fullName evidence="3">AMP-dependent synthetase/ligase domain-containing protein</fullName>
    </recommendedName>
</protein>
<dbReference type="PANTHER" id="PTHR44845">
    <property type="entry name" value="CARRIER DOMAIN-CONTAINING PROTEIN"/>
    <property type="match status" value="1"/>
</dbReference>
<dbReference type="Gene3D" id="3.40.50.12780">
    <property type="entry name" value="N-terminal domain of ligase-like"/>
    <property type="match status" value="1"/>
</dbReference>
<dbReference type="InterPro" id="IPR000873">
    <property type="entry name" value="AMP-dep_synth/lig_dom"/>
</dbReference>
<dbReference type="SUPFAM" id="SSF56801">
    <property type="entry name" value="Acetyl-CoA synthetase-like"/>
    <property type="match status" value="1"/>
</dbReference>
<evidence type="ECO:0000256" key="1">
    <source>
        <dbReference type="ARBA" id="ARBA00022450"/>
    </source>
</evidence>
<dbReference type="InterPro" id="IPR045851">
    <property type="entry name" value="AMP-bd_C_sf"/>
</dbReference>
<dbReference type="PROSITE" id="PS00455">
    <property type="entry name" value="AMP_BINDING"/>
    <property type="match status" value="1"/>
</dbReference>
<evidence type="ECO:0000259" key="3">
    <source>
        <dbReference type="Pfam" id="PF00501"/>
    </source>
</evidence>
<accession>A0A7R9BER5</accession>
<organism evidence="4">
    <name type="scientific">Notodromas monacha</name>
    <dbReference type="NCBI Taxonomy" id="399045"/>
    <lineage>
        <taxon>Eukaryota</taxon>
        <taxon>Metazoa</taxon>
        <taxon>Ecdysozoa</taxon>
        <taxon>Arthropoda</taxon>
        <taxon>Crustacea</taxon>
        <taxon>Oligostraca</taxon>
        <taxon>Ostracoda</taxon>
        <taxon>Podocopa</taxon>
        <taxon>Podocopida</taxon>
        <taxon>Cypridocopina</taxon>
        <taxon>Cypridoidea</taxon>
        <taxon>Cyprididae</taxon>
        <taxon>Notodromas</taxon>
    </lineage>
</organism>
<dbReference type="OrthoDB" id="6365736at2759"/>
<keyword evidence="5" id="KW-1185">Reference proteome</keyword>
<sequence length="788" mass="87070">MATIHDTFEILLDNHGDILGSQVALIHSNTSVTYDEVNRSANRLARAIVCLVQRLREKRSKKLRRKSCTEQQETNEFIVGVSLEPSHGLVTVMLAVLKAGGAVLPIDGDYPAAVARHMIRSARPAIVVVDIKCEWQSRIMDEFVTVVQFESLVEASVAQDSIDLTDPEGLLAFAAEENQEEKNYPSYPPHGDRLAFVMFTSGSTGLPKGVLLSHSAIMNRLNWQWNRFPFLKTEVCCFKTKITFVDAIAEIFGPLLKGVRLVVFKRSTVRNVESFVSSLEAAGISRIVLVPSLLRAILKQVRILKVARASSCNGIPLQKLTLWICSGEVLPASLGTHFFQTLAVGRSAGRRILCNFYGTTEVAGDVMYETFESSEVFQSKLHVGQVPLGFALDNTRIYLVDVDGQHLVPEGREGEICVAGFNVAKGYLMGRGKQFVDNPFSSEPGYTVLFRTGDIGRCVGDQVLFCGRKDGMVKIRGQKVHVEEIEGAFRGIDGVDRAIVVCRQRDDADPDKKPFSLVSNLYLADLLIQKHLIVGFYTTEDNDLSEAKVKDILRLKNRSIAQADVEIDDRMLFAYGDEHVRKAAKAVLKAVGKIMGPSAICKATPNNSFFCIGGNSLNAIEFLIVMENLGFKLVLDESAKIVGLSLNYDFSRQIHASLRPGVVRYMVELMSWLELTMRHKVPSESGKVMSNMWLSADPELGPALAVGVMESLEAGNVEVARVNEFEYIVTYNINPVSQQLARILGYEIIEQRMCNQFVSSDGSKPFVCIPNKVSVEAAILSFGQDSNP</sequence>
<reference evidence="4" key="1">
    <citation type="submission" date="2020-11" db="EMBL/GenBank/DDBJ databases">
        <authorList>
            <person name="Tran Van P."/>
        </authorList>
    </citation>
    <scope>NUCLEOTIDE SEQUENCE</scope>
</reference>
<dbReference type="AlphaFoldDB" id="A0A7R9BER5"/>
<proteinExistence type="predicted"/>
<dbReference type="EMBL" id="CAJPEX010000174">
    <property type="protein sequence ID" value="CAG0913951.1"/>
    <property type="molecule type" value="Genomic_DNA"/>
</dbReference>
<feature type="domain" description="AMP-dependent synthetase/ligase" evidence="3">
    <location>
        <begin position="79"/>
        <end position="428"/>
    </location>
</feature>
<dbReference type="InterPro" id="IPR042099">
    <property type="entry name" value="ANL_N_sf"/>
</dbReference>
<keyword evidence="1" id="KW-0596">Phosphopantetheine</keyword>
<evidence type="ECO:0000313" key="5">
    <source>
        <dbReference type="Proteomes" id="UP000678499"/>
    </source>
</evidence>
<dbReference type="Gene3D" id="3.30.300.30">
    <property type="match status" value="1"/>
</dbReference>
<dbReference type="Proteomes" id="UP000678499">
    <property type="component" value="Unassembled WGS sequence"/>
</dbReference>
<gene>
    <name evidence="4" type="ORF">NMOB1V02_LOCUS1669</name>
</gene>
<keyword evidence="2" id="KW-0597">Phosphoprotein</keyword>
<dbReference type="Pfam" id="PF00501">
    <property type="entry name" value="AMP-binding"/>
    <property type="match status" value="1"/>
</dbReference>
<dbReference type="Gene3D" id="3.40.630.30">
    <property type="match status" value="1"/>
</dbReference>
<name>A0A7R9BER5_9CRUS</name>
<dbReference type="InterPro" id="IPR020845">
    <property type="entry name" value="AMP-binding_CS"/>
</dbReference>
<evidence type="ECO:0000313" key="4">
    <source>
        <dbReference type="EMBL" id="CAD7273799.1"/>
    </source>
</evidence>
<evidence type="ECO:0000256" key="2">
    <source>
        <dbReference type="ARBA" id="ARBA00022553"/>
    </source>
</evidence>